<gene>
    <name evidence="2" type="ORF">B0T19DRAFT_472670</name>
</gene>
<reference evidence="2" key="2">
    <citation type="submission" date="2023-06" db="EMBL/GenBank/DDBJ databases">
        <authorList>
            <consortium name="Lawrence Berkeley National Laboratory"/>
            <person name="Haridas S."/>
            <person name="Hensen N."/>
            <person name="Bonometti L."/>
            <person name="Westerberg I."/>
            <person name="Brannstrom I.O."/>
            <person name="Guillou S."/>
            <person name="Cros-Aarteil S."/>
            <person name="Calhoun S."/>
            <person name="Kuo A."/>
            <person name="Mondo S."/>
            <person name="Pangilinan J."/>
            <person name="Riley R."/>
            <person name="Labutti K."/>
            <person name="Andreopoulos B."/>
            <person name="Lipzen A."/>
            <person name="Chen C."/>
            <person name="Yanf M."/>
            <person name="Daum C."/>
            <person name="Ng V."/>
            <person name="Clum A."/>
            <person name="Steindorff A."/>
            <person name="Ohm R."/>
            <person name="Martin F."/>
            <person name="Silar P."/>
            <person name="Natvig D."/>
            <person name="Lalanne C."/>
            <person name="Gautier V."/>
            <person name="Ament-Velasquez S.L."/>
            <person name="Kruys A."/>
            <person name="Hutchinson M.I."/>
            <person name="Powell A.J."/>
            <person name="Barry K."/>
            <person name="Miller A.N."/>
            <person name="Grigoriev I.V."/>
            <person name="Debuchy R."/>
            <person name="Gladieux P."/>
            <person name="Thoren M.H."/>
            <person name="Johannesson H."/>
        </authorList>
    </citation>
    <scope>NUCLEOTIDE SEQUENCE</scope>
    <source>
        <strain evidence="2">SMH4131-1</strain>
    </source>
</reference>
<evidence type="ECO:0000256" key="1">
    <source>
        <dbReference type="SAM" id="SignalP"/>
    </source>
</evidence>
<keyword evidence="1" id="KW-0732">Signal</keyword>
<sequence length="372" mass="38457">MFSTTKTSGALLLLQAASFFSGVAARNCLPACSPDDKLVGLLLSHSDAGPFCSGYLELATSTVGVTVTPTVSVTVTETQTSIVTEAATETIIDEIITVTVAPPTTTATVTPVKRAVDFPAWLPTSYTTKTKRVSSACLCLSVPLSDATSTTTAEEATTVTASETVTITATETTTVATLHSIAIATVTALPVVAPITTVAKIEILRKDTEASVGWLYLSTGPAITTNSALAASVEFTITAGATANSGVHISIPGNTPSALGFIKDNNPSNIVPLKDSYGSLALVNTSPPYSVPAVSGSSRYESDIWTVDTVTKKIAWTWINENGSLGAISLWRVGGRLYPVGNVANFQSATGGVSSSKYEVIFRYSIVSASAP</sequence>
<name>A0AAE0IW19_9PEZI</name>
<reference evidence="2" key="1">
    <citation type="journal article" date="2023" name="Mol. Phylogenet. Evol.">
        <title>Genome-scale phylogeny and comparative genomics of the fungal order Sordariales.</title>
        <authorList>
            <person name="Hensen N."/>
            <person name="Bonometti L."/>
            <person name="Westerberg I."/>
            <person name="Brannstrom I.O."/>
            <person name="Guillou S."/>
            <person name="Cros-Aarteil S."/>
            <person name="Calhoun S."/>
            <person name="Haridas S."/>
            <person name="Kuo A."/>
            <person name="Mondo S."/>
            <person name="Pangilinan J."/>
            <person name="Riley R."/>
            <person name="LaButti K."/>
            <person name="Andreopoulos B."/>
            <person name="Lipzen A."/>
            <person name="Chen C."/>
            <person name="Yan M."/>
            <person name="Daum C."/>
            <person name="Ng V."/>
            <person name="Clum A."/>
            <person name="Steindorff A."/>
            <person name="Ohm R.A."/>
            <person name="Martin F."/>
            <person name="Silar P."/>
            <person name="Natvig D.O."/>
            <person name="Lalanne C."/>
            <person name="Gautier V."/>
            <person name="Ament-Velasquez S.L."/>
            <person name="Kruys A."/>
            <person name="Hutchinson M.I."/>
            <person name="Powell A.J."/>
            <person name="Barry K."/>
            <person name="Miller A.N."/>
            <person name="Grigoriev I.V."/>
            <person name="Debuchy R."/>
            <person name="Gladieux P."/>
            <person name="Hiltunen Thoren M."/>
            <person name="Johannesson H."/>
        </authorList>
    </citation>
    <scope>NUCLEOTIDE SEQUENCE</scope>
    <source>
        <strain evidence="2">SMH4131-1</strain>
    </source>
</reference>
<organism evidence="2 3">
    <name type="scientific">Cercophora scortea</name>
    <dbReference type="NCBI Taxonomy" id="314031"/>
    <lineage>
        <taxon>Eukaryota</taxon>
        <taxon>Fungi</taxon>
        <taxon>Dikarya</taxon>
        <taxon>Ascomycota</taxon>
        <taxon>Pezizomycotina</taxon>
        <taxon>Sordariomycetes</taxon>
        <taxon>Sordariomycetidae</taxon>
        <taxon>Sordariales</taxon>
        <taxon>Lasiosphaeriaceae</taxon>
        <taxon>Cercophora</taxon>
    </lineage>
</organism>
<evidence type="ECO:0000313" key="3">
    <source>
        <dbReference type="Proteomes" id="UP001286456"/>
    </source>
</evidence>
<proteinExistence type="predicted"/>
<keyword evidence="3" id="KW-1185">Reference proteome</keyword>
<dbReference type="EMBL" id="JAUEPO010000002">
    <property type="protein sequence ID" value="KAK3331611.1"/>
    <property type="molecule type" value="Genomic_DNA"/>
</dbReference>
<comment type="caution">
    <text evidence="2">The sequence shown here is derived from an EMBL/GenBank/DDBJ whole genome shotgun (WGS) entry which is preliminary data.</text>
</comment>
<feature type="signal peptide" evidence="1">
    <location>
        <begin position="1"/>
        <end position="25"/>
    </location>
</feature>
<dbReference type="Proteomes" id="UP001286456">
    <property type="component" value="Unassembled WGS sequence"/>
</dbReference>
<feature type="chain" id="PRO_5041970737" evidence="1">
    <location>
        <begin position="26"/>
        <end position="372"/>
    </location>
</feature>
<accession>A0AAE0IW19</accession>
<dbReference type="AlphaFoldDB" id="A0AAE0IW19"/>
<evidence type="ECO:0000313" key="2">
    <source>
        <dbReference type="EMBL" id="KAK3331611.1"/>
    </source>
</evidence>
<protein>
    <submittedName>
        <fullName evidence="2">Uncharacterized protein</fullName>
    </submittedName>
</protein>